<dbReference type="Proteomes" id="UP001283361">
    <property type="component" value="Unassembled WGS sequence"/>
</dbReference>
<organism evidence="2 3">
    <name type="scientific">Elysia crispata</name>
    <name type="common">lettuce slug</name>
    <dbReference type="NCBI Taxonomy" id="231223"/>
    <lineage>
        <taxon>Eukaryota</taxon>
        <taxon>Metazoa</taxon>
        <taxon>Spiralia</taxon>
        <taxon>Lophotrochozoa</taxon>
        <taxon>Mollusca</taxon>
        <taxon>Gastropoda</taxon>
        <taxon>Heterobranchia</taxon>
        <taxon>Euthyneura</taxon>
        <taxon>Panpulmonata</taxon>
        <taxon>Sacoglossa</taxon>
        <taxon>Placobranchoidea</taxon>
        <taxon>Plakobranchidae</taxon>
        <taxon>Elysia</taxon>
    </lineage>
</organism>
<comment type="caution">
    <text evidence="2">The sequence shown here is derived from an EMBL/GenBank/DDBJ whole genome shotgun (WGS) entry which is preliminary data.</text>
</comment>
<evidence type="ECO:0000313" key="3">
    <source>
        <dbReference type="Proteomes" id="UP001283361"/>
    </source>
</evidence>
<sequence>MKSSTKAATSAGPECVAVPSAPTADLLRVVTGYLDPDLRLTIAVTGHPGSDLGLTEGGDRLSRSRPPVDYSSDRPSRLGPRVN</sequence>
<proteinExistence type="predicted"/>
<gene>
    <name evidence="2" type="ORF">RRG08_041306</name>
</gene>
<accession>A0AAE0ZTV0</accession>
<name>A0AAE0ZTV0_9GAST</name>
<reference evidence="2" key="1">
    <citation type="journal article" date="2023" name="G3 (Bethesda)">
        <title>A reference genome for the long-term kleptoplast-retaining sea slug Elysia crispata morphotype clarki.</title>
        <authorList>
            <person name="Eastman K.E."/>
            <person name="Pendleton A.L."/>
            <person name="Shaikh M.A."/>
            <person name="Suttiyut T."/>
            <person name="Ogas R."/>
            <person name="Tomko P."/>
            <person name="Gavelis G."/>
            <person name="Widhalm J.R."/>
            <person name="Wisecaver J.H."/>
        </authorList>
    </citation>
    <scope>NUCLEOTIDE SEQUENCE</scope>
    <source>
        <strain evidence="2">ECLA1</strain>
    </source>
</reference>
<keyword evidence="3" id="KW-1185">Reference proteome</keyword>
<feature type="region of interest" description="Disordered" evidence="1">
    <location>
        <begin position="44"/>
        <end position="83"/>
    </location>
</feature>
<dbReference type="AlphaFoldDB" id="A0AAE0ZTV0"/>
<dbReference type="EMBL" id="JAWDGP010003315">
    <property type="protein sequence ID" value="KAK3775524.1"/>
    <property type="molecule type" value="Genomic_DNA"/>
</dbReference>
<protein>
    <submittedName>
        <fullName evidence="2">Uncharacterized protein</fullName>
    </submittedName>
</protein>
<evidence type="ECO:0000256" key="1">
    <source>
        <dbReference type="SAM" id="MobiDB-lite"/>
    </source>
</evidence>
<evidence type="ECO:0000313" key="2">
    <source>
        <dbReference type="EMBL" id="KAK3775524.1"/>
    </source>
</evidence>